<evidence type="ECO:0000256" key="7">
    <source>
        <dbReference type="ARBA" id="ARBA00023163"/>
    </source>
</evidence>
<evidence type="ECO:0000256" key="4">
    <source>
        <dbReference type="ARBA" id="ARBA00023012"/>
    </source>
</evidence>
<dbReference type="CDD" id="cd17536">
    <property type="entry name" value="REC_YesN-like"/>
    <property type="match status" value="1"/>
</dbReference>
<name>A0A927CP35_9BACL</name>
<dbReference type="RefSeq" id="WP_190864181.1">
    <property type="nucleotide sequence ID" value="NZ_JACXIY010000024.1"/>
</dbReference>
<evidence type="ECO:0000259" key="10">
    <source>
        <dbReference type="PROSITE" id="PS50110"/>
    </source>
</evidence>
<gene>
    <name evidence="11" type="ORF">IDH41_20060</name>
</gene>
<evidence type="ECO:0000313" key="11">
    <source>
        <dbReference type="EMBL" id="MBD2870882.1"/>
    </source>
</evidence>
<comment type="subcellular location">
    <subcellularLocation>
        <location evidence="1">Cytoplasm</location>
    </subcellularLocation>
</comment>
<evidence type="ECO:0000256" key="1">
    <source>
        <dbReference type="ARBA" id="ARBA00004496"/>
    </source>
</evidence>
<organism evidence="11 12">
    <name type="scientific">Paenibacillus arenilitoris</name>
    <dbReference type="NCBI Taxonomy" id="2772299"/>
    <lineage>
        <taxon>Bacteria</taxon>
        <taxon>Bacillati</taxon>
        <taxon>Bacillota</taxon>
        <taxon>Bacilli</taxon>
        <taxon>Bacillales</taxon>
        <taxon>Paenibacillaceae</taxon>
        <taxon>Paenibacillus</taxon>
    </lineage>
</organism>
<dbReference type="Proteomes" id="UP000632125">
    <property type="component" value="Unassembled WGS sequence"/>
</dbReference>
<feature type="domain" description="HTH araC/xylS-type" evidence="9">
    <location>
        <begin position="407"/>
        <end position="505"/>
    </location>
</feature>
<dbReference type="Pfam" id="PF12833">
    <property type="entry name" value="HTH_18"/>
    <property type="match status" value="1"/>
</dbReference>
<keyword evidence="7" id="KW-0804">Transcription</keyword>
<dbReference type="GO" id="GO:0003700">
    <property type="term" value="F:DNA-binding transcription factor activity"/>
    <property type="evidence" value="ECO:0007669"/>
    <property type="project" value="InterPro"/>
</dbReference>
<feature type="modified residue" description="4-aspartylphosphate" evidence="8">
    <location>
        <position position="55"/>
    </location>
</feature>
<protein>
    <submittedName>
        <fullName evidence="11">Response regulator transcription factor</fullName>
    </submittedName>
</protein>
<dbReference type="InterPro" id="IPR041522">
    <property type="entry name" value="CdaR_GGDEF"/>
</dbReference>
<dbReference type="PROSITE" id="PS50110">
    <property type="entry name" value="RESPONSE_REGULATORY"/>
    <property type="match status" value="1"/>
</dbReference>
<evidence type="ECO:0000256" key="8">
    <source>
        <dbReference type="PROSITE-ProRule" id="PRU00169"/>
    </source>
</evidence>
<dbReference type="InterPro" id="IPR011006">
    <property type="entry name" value="CheY-like_superfamily"/>
</dbReference>
<evidence type="ECO:0000256" key="3">
    <source>
        <dbReference type="ARBA" id="ARBA00022553"/>
    </source>
</evidence>
<keyword evidence="12" id="KW-1185">Reference proteome</keyword>
<dbReference type="EMBL" id="JACXIY010000024">
    <property type="protein sequence ID" value="MBD2870882.1"/>
    <property type="molecule type" value="Genomic_DNA"/>
</dbReference>
<evidence type="ECO:0000256" key="6">
    <source>
        <dbReference type="ARBA" id="ARBA00023125"/>
    </source>
</evidence>
<dbReference type="InterPro" id="IPR020449">
    <property type="entry name" value="Tscrpt_reg_AraC-type_HTH"/>
</dbReference>
<dbReference type="PROSITE" id="PS00041">
    <property type="entry name" value="HTH_ARAC_FAMILY_1"/>
    <property type="match status" value="1"/>
</dbReference>
<dbReference type="PRINTS" id="PR00032">
    <property type="entry name" value="HTHARAC"/>
</dbReference>
<dbReference type="AlphaFoldDB" id="A0A927CP35"/>
<dbReference type="InterPro" id="IPR018062">
    <property type="entry name" value="HTH_AraC-typ_CS"/>
</dbReference>
<dbReference type="Pfam" id="PF17853">
    <property type="entry name" value="GGDEF_2"/>
    <property type="match status" value="1"/>
</dbReference>
<sequence length="506" mass="58211">MYKVFIVDDEPFIVEGLYDIVDWEAMGLEIVGSAENGKAALEAIRTTPVDIMITDISMPIMDGLTLIRQARELLLTDLKIIVLSGFNEFDYLKEGMRLGIENYLLKPINLEELKATLANTLAKLNASRASDSFHEQSMRILKDNVMYRWLMKQIEPEPFRERAALLGIELDAPYAAVAVLRQERERKEVADFIARQQEHNSGAVSFRDMDGDIVIVFKMDEPAAGMQEAEAILLSYMRLLEEYGRLRVTLGSAEQLEEASESYAQARKAQEYFLIYEDRSMIRYDDLPSGNGDDRLRFPLDWQDYRRMVMAKDRESLMSRIDEDFAQLQRAEGIAPGDLQDTAIEAIVRFKMLLKEIRHDEEPELYTGSFGRLKGAERIDDLVRIVQEAAGITVDALIKDVKSPVVQQVLNHIHESYNEDLSLKTLGSLYNIHPVYLGQLFHKECNESFTEYMNKFRVEKAKEQLKNTQLKVHEIARNVGYWETGYFYKQFKKHVGISPTEFKGLL</sequence>
<dbReference type="SUPFAM" id="SSF46689">
    <property type="entry name" value="Homeodomain-like"/>
    <property type="match status" value="1"/>
</dbReference>
<keyword evidence="3 8" id="KW-0597">Phosphoprotein</keyword>
<evidence type="ECO:0000313" key="12">
    <source>
        <dbReference type="Proteomes" id="UP000632125"/>
    </source>
</evidence>
<dbReference type="SMART" id="SM00342">
    <property type="entry name" value="HTH_ARAC"/>
    <property type="match status" value="1"/>
</dbReference>
<dbReference type="GO" id="GO:0000160">
    <property type="term" value="P:phosphorelay signal transduction system"/>
    <property type="evidence" value="ECO:0007669"/>
    <property type="project" value="UniProtKB-KW"/>
</dbReference>
<keyword evidence="6" id="KW-0238">DNA-binding</keyword>
<dbReference type="SMART" id="SM00448">
    <property type="entry name" value="REC"/>
    <property type="match status" value="1"/>
</dbReference>
<dbReference type="Gene3D" id="3.40.50.2300">
    <property type="match status" value="1"/>
</dbReference>
<dbReference type="PROSITE" id="PS01124">
    <property type="entry name" value="HTH_ARAC_FAMILY_2"/>
    <property type="match status" value="1"/>
</dbReference>
<dbReference type="InterPro" id="IPR001789">
    <property type="entry name" value="Sig_transdc_resp-reg_receiver"/>
</dbReference>
<proteinExistence type="predicted"/>
<dbReference type="PANTHER" id="PTHR42713:SF3">
    <property type="entry name" value="TRANSCRIPTIONAL REGULATORY PROTEIN HPTR"/>
    <property type="match status" value="1"/>
</dbReference>
<evidence type="ECO:0000256" key="5">
    <source>
        <dbReference type="ARBA" id="ARBA00023015"/>
    </source>
</evidence>
<feature type="domain" description="Response regulatory" evidence="10">
    <location>
        <begin position="3"/>
        <end position="121"/>
    </location>
</feature>
<dbReference type="Pfam" id="PF00072">
    <property type="entry name" value="Response_reg"/>
    <property type="match status" value="1"/>
</dbReference>
<comment type="caution">
    <text evidence="11">The sequence shown here is derived from an EMBL/GenBank/DDBJ whole genome shotgun (WGS) entry which is preliminary data.</text>
</comment>
<dbReference type="Gene3D" id="1.10.10.60">
    <property type="entry name" value="Homeodomain-like"/>
    <property type="match status" value="2"/>
</dbReference>
<reference evidence="11" key="1">
    <citation type="submission" date="2020-09" db="EMBL/GenBank/DDBJ databases">
        <title>A novel bacterium of genus Paenibacillus, isolated from South China Sea.</title>
        <authorList>
            <person name="Huang H."/>
            <person name="Mo K."/>
            <person name="Hu Y."/>
        </authorList>
    </citation>
    <scope>NUCLEOTIDE SEQUENCE</scope>
    <source>
        <strain evidence="11">IB182493</strain>
    </source>
</reference>
<dbReference type="InterPro" id="IPR009057">
    <property type="entry name" value="Homeodomain-like_sf"/>
</dbReference>
<keyword evidence="5" id="KW-0805">Transcription regulation</keyword>
<dbReference type="InterPro" id="IPR051552">
    <property type="entry name" value="HptR"/>
</dbReference>
<dbReference type="InterPro" id="IPR018060">
    <property type="entry name" value="HTH_AraC"/>
</dbReference>
<accession>A0A927CP35</accession>
<evidence type="ECO:0000259" key="9">
    <source>
        <dbReference type="PROSITE" id="PS01124"/>
    </source>
</evidence>
<evidence type="ECO:0000256" key="2">
    <source>
        <dbReference type="ARBA" id="ARBA00022490"/>
    </source>
</evidence>
<keyword evidence="2" id="KW-0963">Cytoplasm</keyword>
<dbReference type="GO" id="GO:0043565">
    <property type="term" value="F:sequence-specific DNA binding"/>
    <property type="evidence" value="ECO:0007669"/>
    <property type="project" value="InterPro"/>
</dbReference>
<keyword evidence="4" id="KW-0902">Two-component regulatory system</keyword>
<dbReference type="GO" id="GO:0005737">
    <property type="term" value="C:cytoplasm"/>
    <property type="evidence" value="ECO:0007669"/>
    <property type="project" value="UniProtKB-SubCell"/>
</dbReference>
<dbReference type="PANTHER" id="PTHR42713">
    <property type="entry name" value="HISTIDINE KINASE-RELATED"/>
    <property type="match status" value="1"/>
</dbReference>
<dbReference type="SUPFAM" id="SSF52172">
    <property type="entry name" value="CheY-like"/>
    <property type="match status" value="1"/>
</dbReference>